<comment type="caution">
    <text evidence="2">The sequence shown here is derived from an EMBL/GenBank/DDBJ whole genome shotgun (WGS) entry which is preliminary data.</text>
</comment>
<evidence type="ECO:0000313" key="3">
    <source>
        <dbReference type="Proteomes" id="UP001396334"/>
    </source>
</evidence>
<name>A0ABR2STT9_9ROSI</name>
<proteinExistence type="predicted"/>
<dbReference type="PANTHER" id="PTHR46133">
    <property type="entry name" value="BHLH TRANSCRIPTION FACTOR"/>
    <property type="match status" value="1"/>
</dbReference>
<reference evidence="2 3" key="1">
    <citation type="journal article" date="2024" name="G3 (Bethesda)">
        <title>Genome assembly of Hibiscus sabdariffa L. provides insights into metabolisms of medicinal natural products.</title>
        <authorList>
            <person name="Kim T."/>
        </authorList>
    </citation>
    <scope>NUCLEOTIDE SEQUENCE [LARGE SCALE GENOMIC DNA]</scope>
    <source>
        <strain evidence="2">TK-2024</strain>
        <tissue evidence="2">Old leaves</tissue>
    </source>
</reference>
<sequence>MMSPPQPDVEDLVSPETPNAWIFYDVPVLNLLNPLGIQTILMKQALENGIQLHNRYLFITEKNELREEKQRLKTEKDNLKWQVKALGSEPGFVPQAHAIATPFSTPSQVVGCKLLPLVGYPGVSMWQFLPHAAVDTSQDHILRPPVA</sequence>
<organism evidence="2 3">
    <name type="scientific">Hibiscus sabdariffa</name>
    <name type="common">roselle</name>
    <dbReference type="NCBI Taxonomy" id="183260"/>
    <lineage>
        <taxon>Eukaryota</taxon>
        <taxon>Viridiplantae</taxon>
        <taxon>Streptophyta</taxon>
        <taxon>Embryophyta</taxon>
        <taxon>Tracheophyta</taxon>
        <taxon>Spermatophyta</taxon>
        <taxon>Magnoliopsida</taxon>
        <taxon>eudicotyledons</taxon>
        <taxon>Gunneridae</taxon>
        <taxon>Pentapetalae</taxon>
        <taxon>rosids</taxon>
        <taxon>malvids</taxon>
        <taxon>Malvales</taxon>
        <taxon>Malvaceae</taxon>
        <taxon>Malvoideae</taxon>
        <taxon>Hibiscus</taxon>
    </lineage>
</organism>
<feature type="coiled-coil region" evidence="1">
    <location>
        <begin position="62"/>
        <end position="89"/>
    </location>
</feature>
<dbReference type="EMBL" id="JBBPBN010000011">
    <property type="protein sequence ID" value="KAK9028676.1"/>
    <property type="molecule type" value="Genomic_DNA"/>
</dbReference>
<keyword evidence="3" id="KW-1185">Reference proteome</keyword>
<keyword evidence="1" id="KW-0175">Coiled coil</keyword>
<gene>
    <name evidence="2" type="ORF">V6N11_025826</name>
</gene>
<dbReference type="Proteomes" id="UP001396334">
    <property type="component" value="Unassembled WGS sequence"/>
</dbReference>
<evidence type="ECO:0000313" key="2">
    <source>
        <dbReference type="EMBL" id="KAK9028676.1"/>
    </source>
</evidence>
<dbReference type="PANTHER" id="PTHR46133:SF23">
    <property type="entry name" value="TRANSCRIPTION FACTOR ILR3-LIKE"/>
    <property type="match status" value="1"/>
</dbReference>
<dbReference type="InterPro" id="IPR044818">
    <property type="entry name" value="ILR3-like"/>
</dbReference>
<accession>A0ABR2STT9</accession>
<protein>
    <submittedName>
        <fullName evidence="2">Uncharacterized protein</fullName>
    </submittedName>
</protein>
<evidence type="ECO:0000256" key="1">
    <source>
        <dbReference type="SAM" id="Coils"/>
    </source>
</evidence>